<accession>A0ABU0ZYC9</accession>
<dbReference type="PANTHER" id="PTHR12151:SF25">
    <property type="entry name" value="LINALOOL DEHYDRATASE_ISOMERASE DOMAIN-CONTAINING PROTEIN"/>
    <property type="match status" value="1"/>
</dbReference>
<dbReference type="PROSITE" id="PS51352">
    <property type="entry name" value="THIOREDOXIN_2"/>
    <property type="match status" value="1"/>
</dbReference>
<dbReference type="SUPFAM" id="SSF52833">
    <property type="entry name" value="Thioredoxin-like"/>
    <property type="match status" value="1"/>
</dbReference>
<dbReference type="Proteomes" id="UP001230915">
    <property type="component" value="Unassembled WGS sequence"/>
</dbReference>
<dbReference type="CDD" id="cd02968">
    <property type="entry name" value="SCO"/>
    <property type="match status" value="1"/>
</dbReference>
<evidence type="ECO:0000313" key="4">
    <source>
        <dbReference type="EMBL" id="MDQ7916472.1"/>
    </source>
</evidence>
<dbReference type="InterPro" id="IPR013766">
    <property type="entry name" value="Thioredoxin_domain"/>
</dbReference>
<sequence>MKIYKYFLLALLVINLWSCKDETKKEVAETEESKAETNKEEEELPGLSIYNLPTKWTTQDGKEIELKDLKGDVLVMVMIYTSCQASCPRLVADMRNIHKKVSDKANKETKYVFVSIDPEVDTPERLKAFAKENQMESNEYLFLRGTKEDTREFAAVLAVSYKSISPMDFSHSNIISVFDKQGVMKYQKEGLGEDDSETIKTIQELAN</sequence>
<name>A0ABU0ZYC9_9FLAO</name>
<dbReference type="Gene3D" id="3.40.30.10">
    <property type="entry name" value="Glutaredoxin"/>
    <property type="match status" value="1"/>
</dbReference>
<feature type="domain" description="Thioredoxin" evidence="3">
    <location>
        <begin position="43"/>
        <end position="207"/>
    </location>
</feature>
<comment type="caution">
    <text evidence="4">The sequence shown here is derived from an EMBL/GenBank/DDBJ whole genome shotgun (WGS) entry which is preliminary data.</text>
</comment>
<protein>
    <submittedName>
        <fullName evidence="4">SCO family protein</fullName>
    </submittedName>
</protein>
<organism evidence="4 5">
    <name type="scientific">Mesonia profundi</name>
    <dbReference type="NCBI Taxonomy" id="3070998"/>
    <lineage>
        <taxon>Bacteria</taxon>
        <taxon>Pseudomonadati</taxon>
        <taxon>Bacteroidota</taxon>
        <taxon>Flavobacteriia</taxon>
        <taxon>Flavobacteriales</taxon>
        <taxon>Flavobacteriaceae</taxon>
        <taxon>Mesonia</taxon>
    </lineage>
</organism>
<keyword evidence="5" id="KW-1185">Reference proteome</keyword>
<evidence type="ECO:0000256" key="2">
    <source>
        <dbReference type="ARBA" id="ARBA00023008"/>
    </source>
</evidence>
<gene>
    <name evidence="4" type="ORF">RBU60_02710</name>
</gene>
<dbReference type="InterPro" id="IPR036249">
    <property type="entry name" value="Thioredoxin-like_sf"/>
</dbReference>
<dbReference type="EMBL" id="JAVHUL010000004">
    <property type="protein sequence ID" value="MDQ7916472.1"/>
    <property type="molecule type" value="Genomic_DNA"/>
</dbReference>
<dbReference type="RefSeq" id="WP_308863122.1">
    <property type="nucleotide sequence ID" value="NZ_JAVHUL010000004.1"/>
</dbReference>
<evidence type="ECO:0000259" key="3">
    <source>
        <dbReference type="PROSITE" id="PS51352"/>
    </source>
</evidence>
<reference evidence="4 5" key="1">
    <citation type="submission" date="2023-08" db="EMBL/GenBank/DDBJ databases">
        <title>Mesonia sp. MT50, isolated from deep-sea sediment of the Mariana Trench.</title>
        <authorList>
            <person name="Fu H."/>
        </authorList>
    </citation>
    <scope>NUCLEOTIDE SEQUENCE [LARGE SCALE GENOMIC DNA]</scope>
    <source>
        <strain evidence="4 5">MT50</strain>
    </source>
</reference>
<dbReference type="Pfam" id="PF02630">
    <property type="entry name" value="SCO1-SenC"/>
    <property type="match status" value="1"/>
</dbReference>
<evidence type="ECO:0000256" key="1">
    <source>
        <dbReference type="ARBA" id="ARBA00010996"/>
    </source>
</evidence>
<dbReference type="PANTHER" id="PTHR12151">
    <property type="entry name" value="ELECTRON TRANSPORT PROTIN SCO1/SENC FAMILY MEMBER"/>
    <property type="match status" value="1"/>
</dbReference>
<evidence type="ECO:0000313" key="5">
    <source>
        <dbReference type="Proteomes" id="UP001230915"/>
    </source>
</evidence>
<keyword evidence="2" id="KW-0186">Copper</keyword>
<proteinExistence type="inferred from homology"/>
<dbReference type="InterPro" id="IPR003782">
    <property type="entry name" value="SCO1/SenC"/>
</dbReference>
<comment type="similarity">
    <text evidence="1">Belongs to the SCO1/2 family.</text>
</comment>